<organism evidence="2 3">
    <name type="scientific">Rhizobium leguminosarum</name>
    <dbReference type="NCBI Taxonomy" id="384"/>
    <lineage>
        <taxon>Bacteria</taxon>
        <taxon>Pseudomonadati</taxon>
        <taxon>Pseudomonadota</taxon>
        <taxon>Alphaproteobacteria</taxon>
        <taxon>Hyphomicrobiales</taxon>
        <taxon>Rhizobiaceae</taxon>
        <taxon>Rhizobium/Agrobacterium group</taxon>
        <taxon>Rhizobium</taxon>
    </lineage>
</organism>
<sequence>MSKISTGLNDRPKDSTIAQSGPGLPDDSGTPIEVTDQDAEKLRQNLEDLTREKVKTEIAEYFEKPHDGSER</sequence>
<dbReference type="RefSeq" id="WP_130728045.1">
    <property type="nucleotide sequence ID" value="NZ_SINY01000007.1"/>
</dbReference>
<feature type="region of interest" description="Disordered" evidence="1">
    <location>
        <begin position="1"/>
        <end position="33"/>
    </location>
</feature>
<comment type="caution">
    <text evidence="2">The sequence shown here is derived from an EMBL/GenBank/DDBJ whole genome shotgun (WGS) entry which is preliminary data.</text>
</comment>
<evidence type="ECO:0000313" key="2">
    <source>
        <dbReference type="EMBL" id="TAW25111.1"/>
    </source>
</evidence>
<dbReference type="EMBL" id="SIPS01000002">
    <property type="protein sequence ID" value="TAW25111.1"/>
    <property type="molecule type" value="Genomic_DNA"/>
</dbReference>
<gene>
    <name evidence="2" type="ORF">ELI19_27005</name>
</gene>
<dbReference type="AlphaFoldDB" id="A0ABD7PJU5"/>
<name>A0ABD7PJU5_RHILE</name>
<keyword evidence="2" id="KW-0614">Plasmid</keyword>
<accession>A0ABD7PJU5</accession>
<evidence type="ECO:0000313" key="3">
    <source>
        <dbReference type="Proteomes" id="UP000292036"/>
    </source>
</evidence>
<evidence type="ECO:0000256" key="1">
    <source>
        <dbReference type="SAM" id="MobiDB-lite"/>
    </source>
</evidence>
<proteinExistence type="predicted"/>
<geneLocation type="plasmid" evidence="2">
    <name>pSM151B_Rh01</name>
</geneLocation>
<dbReference type="Proteomes" id="UP000292036">
    <property type="component" value="Unassembled WGS sequence"/>
</dbReference>
<reference evidence="2 3" key="1">
    <citation type="submission" date="2019-02" db="EMBL/GenBank/DDBJ databases">
        <title>The genomic architecture of introgression among sibling species of bacteria.</title>
        <authorList>
            <person name="Cavassim M.I.A."/>
            <person name="Moeskjaer S."/>
            <person name="Moslemi C."/>
            <person name="Fields B."/>
            <person name="Bachmann A."/>
            <person name="Vilhjalmsson B."/>
            <person name="Schierup M.H."/>
            <person name="Young J.P.W."/>
            <person name="Andersen S.U."/>
        </authorList>
    </citation>
    <scope>NUCLEOTIDE SEQUENCE [LARGE SCALE GENOMIC DNA]</scope>
    <source>
        <strain evidence="2 3">SM151B</strain>
        <plasmid evidence="2">pSM151B_Rh01</plasmid>
    </source>
</reference>
<protein>
    <submittedName>
        <fullName evidence="2">Uncharacterized protein</fullName>
    </submittedName>
</protein>